<reference evidence="4 5" key="1">
    <citation type="journal article" date="2018" name="Int. J. Syst. Evol. Microbiol.">
        <title>Lactobacillus bambusae sp. nov., isolated from a traditional fermented Ma-bamboo shoots of Taiwan.</title>
        <authorList>
            <person name="Wang L.-T."/>
        </authorList>
    </citation>
    <scope>NUCLEOTIDE SEQUENCE [LARGE SCALE GENOMIC DNA]</scope>
    <source>
        <strain evidence="4 5">BS-W1</strain>
    </source>
</reference>
<dbReference type="EMBL" id="QCXQ01000006">
    <property type="protein sequence ID" value="PWF99603.1"/>
    <property type="molecule type" value="Genomic_DNA"/>
</dbReference>
<evidence type="ECO:0000256" key="2">
    <source>
        <dbReference type="ARBA" id="ARBA00023445"/>
    </source>
</evidence>
<protein>
    <recommendedName>
        <fullName evidence="3">NAD-dependent epimerase/dehydratase domain-containing protein</fullName>
    </recommendedName>
</protein>
<keyword evidence="5" id="KW-1185">Reference proteome</keyword>
<dbReference type="OrthoDB" id="9778052at2"/>
<dbReference type="Pfam" id="PF01370">
    <property type="entry name" value="Epimerase"/>
    <property type="match status" value="1"/>
</dbReference>
<evidence type="ECO:0000313" key="5">
    <source>
        <dbReference type="Proteomes" id="UP000245080"/>
    </source>
</evidence>
<dbReference type="InterPro" id="IPR036291">
    <property type="entry name" value="NAD(P)-bd_dom_sf"/>
</dbReference>
<feature type="domain" description="NAD-dependent epimerase/dehydratase" evidence="3">
    <location>
        <begin position="11"/>
        <end position="191"/>
    </location>
</feature>
<dbReference type="Gene3D" id="3.40.50.720">
    <property type="entry name" value="NAD(P)-binding Rossmann-like Domain"/>
    <property type="match status" value="1"/>
</dbReference>
<dbReference type="GO" id="GO:0016616">
    <property type="term" value="F:oxidoreductase activity, acting on the CH-OH group of donors, NAD or NADP as acceptor"/>
    <property type="evidence" value="ECO:0007669"/>
    <property type="project" value="TreeGrafter"/>
</dbReference>
<dbReference type="PANTHER" id="PTHR10366">
    <property type="entry name" value="NAD DEPENDENT EPIMERASE/DEHYDRATASE"/>
    <property type="match status" value="1"/>
</dbReference>
<dbReference type="InterPro" id="IPR001509">
    <property type="entry name" value="Epimerase_deHydtase"/>
</dbReference>
<dbReference type="AlphaFoldDB" id="A0A2V1MX00"/>
<name>A0A2V1MX00_9LACO</name>
<gene>
    <name evidence="4" type="ORF">DCM90_09180</name>
</gene>
<dbReference type="SUPFAM" id="SSF51735">
    <property type="entry name" value="NAD(P)-binding Rossmann-fold domains"/>
    <property type="match status" value="1"/>
</dbReference>
<dbReference type="InterPro" id="IPR050425">
    <property type="entry name" value="NAD(P)_dehydrat-like"/>
</dbReference>
<accession>A0A2V1MX00</accession>
<dbReference type="Proteomes" id="UP000245080">
    <property type="component" value="Unassembled WGS sequence"/>
</dbReference>
<dbReference type="RefSeq" id="WP_109251061.1">
    <property type="nucleotide sequence ID" value="NZ_QCXQ01000006.1"/>
</dbReference>
<evidence type="ECO:0000259" key="3">
    <source>
        <dbReference type="Pfam" id="PF01370"/>
    </source>
</evidence>
<organism evidence="4 5">
    <name type="scientific">Levilactobacillus bambusae</name>
    <dbReference type="NCBI Taxonomy" id="2024736"/>
    <lineage>
        <taxon>Bacteria</taxon>
        <taxon>Bacillati</taxon>
        <taxon>Bacillota</taxon>
        <taxon>Bacilli</taxon>
        <taxon>Lactobacillales</taxon>
        <taxon>Lactobacillaceae</taxon>
        <taxon>Levilactobacillus</taxon>
    </lineage>
</organism>
<comment type="similarity">
    <text evidence="2">Belongs to the NAD(P)-dependent epimerase/dehydratase family. Dihydroflavonol-4-reductase subfamily.</text>
</comment>
<keyword evidence="1" id="KW-0560">Oxidoreductase</keyword>
<comment type="caution">
    <text evidence="4">The sequence shown here is derived from an EMBL/GenBank/DDBJ whole genome shotgun (WGS) entry which is preliminary data.</text>
</comment>
<dbReference type="PANTHER" id="PTHR10366:SF564">
    <property type="entry name" value="STEROL-4-ALPHA-CARBOXYLATE 3-DEHYDROGENASE, DECARBOXYLATING"/>
    <property type="match status" value="1"/>
</dbReference>
<sequence>MTDLMSKGDLALVTGITGYMATWIAKDLLDQGYRVRGTYRSEAKLPFIKKLLPGIELVKADLNGDDGWEEALRDVKFLFHVASPQAVATESNRTETAINGIDNIFKFALASDSLAKIELTSSEAAIAYGKQNKTVYTENDWTNDQAKGLDDYMKSKTLEERRAWQLINDPKTNPRKIPMTTINPSFVIGPSLVPWARYSAKQVEQFLNMPFSLPMVGYAVDVRDVALMQISLMNNSKANNTRNLAMGIRMSMADVKRYAVEDFKDRGIHSMQIPIPAWILWPFRSNTGIADFYPRLKGQVDYHPLHPEFYQYKYTNLQQSMDDMMNQLLNDKLIGPNAN</sequence>
<evidence type="ECO:0000313" key="4">
    <source>
        <dbReference type="EMBL" id="PWF99603.1"/>
    </source>
</evidence>
<evidence type="ECO:0000256" key="1">
    <source>
        <dbReference type="ARBA" id="ARBA00023002"/>
    </source>
</evidence>
<proteinExistence type="inferred from homology"/>